<evidence type="ECO:0000313" key="3">
    <source>
        <dbReference type="EMBL" id="KAF8882761.1"/>
    </source>
</evidence>
<feature type="compositionally biased region" description="Polar residues" evidence="2">
    <location>
        <begin position="157"/>
        <end position="169"/>
    </location>
</feature>
<proteinExistence type="predicted"/>
<dbReference type="OrthoDB" id="3064055at2759"/>
<dbReference type="EMBL" id="JADNYJ010000120">
    <property type="protein sequence ID" value="KAF8882761.1"/>
    <property type="molecule type" value="Genomic_DNA"/>
</dbReference>
<dbReference type="Proteomes" id="UP000724874">
    <property type="component" value="Unassembled WGS sequence"/>
</dbReference>
<comment type="caution">
    <text evidence="3">The sequence shown here is derived from an EMBL/GenBank/DDBJ whole genome shotgun (WGS) entry which is preliminary data.</text>
</comment>
<evidence type="ECO:0000256" key="2">
    <source>
        <dbReference type="SAM" id="MobiDB-lite"/>
    </source>
</evidence>
<keyword evidence="1" id="KW-0175">Coiled coil</keyword>
<protein>
    <submittedName>
        <fullName evidence="3">Uncharacterized protein</fullName>
    </submittedName>
</protein>
<gene>
    <name evidence="3" type="ORF">CPB84DRAFT_1790703</name>
</gene>
<dbReference type="AlphaFoldDB" id="A0A9P5THU3"/>
<keyword evidence="4" id="KW-1185">Reference proteome</keyword>
<feature type="coiled-coil region" evidence="1">
    <location>
        <begin position="12"/>
        <end position="64"/>
    </location>
</feature>
<feature type="region of interest" description="Disordered" evidence="2">
    <location>
        <begin position="121"/>
        <end position="177"/>
    </location>
</feature>
<evidence type="ECO:0000256" key="1">
    <source>
        <dbReference type="SAM" id="Coils"/>
    </source>
</evidence>
<name>A0A9P5THU3_GYMJU</name>
<accession>A0A9P5THU3</accession>
<sequence length="235" mass="25859">MACRVDPFLQALNAKDALLATKDKELDKLKEELANAKVALAEANVKARGEIQTKDAEIRELKKLVGTPSTSFTKFAASPVVSPVSVSGISSSSDPDKTLVNINSAEIKAFPFTFTPRPRTQVALQQDSSTSVSTSSHRKSEIYDASTPLRGYLGELNSAQNPTNSTLPPKSQKKRELKTGDEIRWRGYGRPKYTPVRECTANDGYHIFSGKGTNQYATKYTCNICQFSCSESRRR</sequence>
<reference evidence="3" key="1">
    <citation type="submission" date="2020-11" db="EMBL/GenBank/DDBJ databases">
        <authorList>
            <consortium name="DOE Joint Genome Institute"/>
            <person name="Ahrendt S."/>
            <person name="Riley R."/>
            <person name="Andreopoulos W."/>
            <person name="LaButti K."/>
            <person name="Pangilinan J."/>
            <person name="Ruiz-duenas F.J."/>
            <person name="Barrasa J.M."/>
            <person name="Sanchez-Garcia M."/>
            <person name="Camarero S."/>
            <person name="Miyauchi S."/>
            <person name="Serrano A."/>
            <person name="Linde D."/>
            <person name="Babiker R."/>
            <person name="Drula E."/>
            <person name="Ayuso-Fernandez I."/>
            <person name="Pacheco R."/>
            <person name="Padilla G."/>
            <person name="Ferreira P."/>
            <person name="Barriuso J."/>
            <person name="Kellner H."/>
            <person name="Castanera R."/>
            <person name="Alfaro M."/>
            <person name="Ramirez L."/>
            <person name="Pisabarro A.G."/>
            <person name="Kuo A."/>
            <person name="Tritt A."/>
            <person name="Lipzen A."/>
            <person name="He G."/>
            <person name="Yan M."/>
            <person name="Ng V."/>
            <person name="Cullen D."/>
            <person name="Martin F."/>
            <person name="Rosso M.-N."/>
            <person name="Henrissat B."/>
            <person name="Hibbett D."/>
            <person name="Martinez A.T."/>
            <person name="Grigoriev I.V."/>
        </authorList>
    </citation>
    <scope>NUCLEOTIDE SEQUENCE</scope>
    <source>
        <strain evidence="3">AH 44721</strain>
    </source>
</reference>
<organism evidence="3 4">
    <name type="scientific">Gymnopilus junonius</name>
    <name type="common">Spectacular rustgill mushroom</name>
    <name type="synonym">Gymnopilus spectabilis subsp. junonius</name>
    <dbReference type="NCBI Taxonomy" id="109634"/>
    <lineage>
        <taxon>Eukaryota</taxon>
        <taxon>Fungi</taxon>
        <taxon>Dikarya</taxon>
        <taxon>Basidiomycota</taxon>
        <taxon>Agaricomycotina</taxon>
        <taxon>Agaricomycetes</taxon>
        <taxon>Agaricomycetidae</taxon>
        <taxon>Agaricales</taxon>
        <taxon>Agaricineae</taxon>
        <taxon>Hymenogastraceae</taxon>
        <taxon>Gymnopilus</taxon>
    </lineage>
</organism>
<evidence type="ECO:0000313" key="4">
    <source>
        <dbReference type="Proteomes" id="UP000724874"/>
    </source>
</evidence>